<dbReference type="PANTHER" id="PTHR32251">
    <property type="entry name" value="3-OXO-5-ALPHA-STEROID 4-DEHYDROGENASE"/>
    <property type="match status" value="1"/>
</dbReference>
<dbReference type="EMBL" id="OOIP01000001">
    <property type="protein sequence ID" value="SPO34543.1"/>
    <property type="molecule type" value="Genomic_DNA"/>
</dbReference>
<dbReference type="AlphaFoldDB" id="A0A5C3EQG6"/>
<proteinExistence type="predicted"/>
<keyword evidence="1" id="KW-0472">Membrane</keyword>
<feature type="transmembrane region" description="Helical" evidence="1">
    <location>
        <begin position="197"/>
        <end position="219"/>
    </location>
</feature>
<name>A0A5C3EQG6_9BASI</name>
<protein>
    <submittedName>
        <fullName evidence="2">Uncharacterized protein</fullName>
    </submittedName>
</protein>
<gene>
    <name evidence="2" type="ORF">PSFLO_00014</name>
</gene>
<dbReference type="Gene3D" id="1.20.120.1630">
    <property type="match status" value="1"/>
</dbReference>
<feature type="transmembrane region" description="Helical" evidence="1">
    <location>
        <begin position="65"/>
        <end position="84"/>
    </location>
</feature>
<keyword evidence="1" id="KW-0812">Transmembrane</keyword>
<dbReference type="PROSITE" id="PS50244">
    <property type="entry name" value="S5A_REDUCTASE"/>
    <property type="match status" value="1"/>
</dbReference>
<dbReference type="Pfam" id="PF06966">
    <property type="entry name" value="DUF1295"/>
    <property type="match status" value="1"/>
</dbReference>
<evidence type="ECO:0000256" key="1">
    <source>
        <dbReference type="SAM" id="Phobius"/>
    </source>
</evidence>
<feature type="transmembrane region" description="Helical" evidence="1">
    <location>
        <begin position="225"/>
        <end position="249"/>
    </location>
</feature>
<reference evidence="2 3" key="1">
    <citation type="submission" date="2018-03" db="EMBL/GenBank/DDBJ databases">
        <authorList>
            <person name="Guldener U."/>
        </authorList>
    </citation>
    <scope>NUCLEOTIDE SEQUENCE [LARGE SCALE GENOMIC DNA]</scope>
    <source>
        <strain evidence="2 3">DAOM196992</strain>
    </source>
</reference>
<dbReference type="PANTHER" id="PTHR32251:SF15">
    <property type="entry name" value="3-OXO-5-ALPHA-STEROID 4-DEHYDROGENASE (DUF1295)"/>
    <property type="match status" value="1"/>
</dbReference>
<feature type="transmembrane region" description="Helical" evidence="1">
    <location>
        <begin position="12"/>
        <end position="32"/>
    </location>
</feature>
<sequence>MTVQVLDDYYLLITFLITLGWQVLGFAIAYGLQTDTITDFWSAVNAVILAIFTLTAGGTYHARNVVASVFVIVWAARLGGFQLFRMIKMGGDARFDEMRSKPLKLAGFWTFQLVWIWTITMPVTLLNSPNSSSPIKGGGNVGFGNGKDGVGIVLFALGWLCEALADVQKYRFKSVTRPPRGAITDAGLWRYSRRPNYFGEILVWWGVYVLALGNTAAANDGARRALYASVVSPLITMALLLGLSGIPLAEKPSQQKYFLMSHGPDGGKSLEPFGQQRESDPWTRMKAYRDRTSLLVPLPNAVYRRIPKAIKSTILCDFPFYNFDEAKDGPAAIREAEDKKRKQSDDRA</sequence>
<accession>A0A5C3EQG6</accession>
<feature type="transmembrane region" description="Helical" evidence="1">
    <location>
        <begin position="39"/>
        <end position="59"/>
    </location>
</feature>
<dbReference type="GO" id="GO:0016020">
    <property type="term" value="C:membrane"/>
    <property type="evidence" value="ECO:0007669"/>
    <property type="project" value="TreeGrafter"/>
</dbReference>
<dbReference type="Proteomes" id="UP000323386">
    <property type="component" value="Unassembled WGS sequence"/>
</dbReference>
<evidence type="ECO:0000313" key="3">
    <source>
        <dbReference type="Proteomes" id="UP000323386"/>
    </source>
</evidence>
<dbReference type="InterPro" id="IPR010721">
    <property type="entry name" value="UstE-like"/>
</dbReference>
<evidence type="ECO:0000313" key="2">
    <source>
        <dbReference type="EMBL" id="SPO34543.1"/>
    </source>
</evidence>
<keyword evidence="3" id="KW-1185">Reference proteome</keyword>
<organism evidence="2 3">
    <name type="scientific">Pseudozyma flocculosa</name>
    <dbReference type="NCBI Taxonomy" id="84751"/>
    <lineage>
        <taxon>Eukaryota</taxon>
        <taxon>Fungi</taxon>
        <taxon>Dikarya</taxon>
        <taxon>Basidiomycota</taxon>
        <taxon>Ustilaginomycotina</taxon>
        <taxon>Ustilaginomycetes</taxon>
        <taxon>Ustilaginales</taxon>
        <taxon>Ustilaginaceae</taxon>
        <taxon>Pseudozyma</taxon>
    </lineage>
</organism>
<feature type="transmembrane region" description="Helical" evidence="1">
    <location>
        <begin position="105"/>
        <end position="129"/>
    </location>
</feature>
<dbReference type="OrthoDB" id="67965at2759"/>
<keyword evidence="1" id="KW-1133">Transmembrane helix</keyword>